<dbReference type="AlphaFoldDB" id="A0A0F9BUA0"/>
<name>A0A0F9BUA0_9ZZZZ</name>
<protein>
    <recommendedName>
        <fullName evidence="2">4Fe4S-binding SPASM domain-containing protein</fullName>
    </recommendedName>
</protein>
<dbReference type="InterPro" id="IPR050377">
    <property type="entry name" value="Radical_SAM_PqqE_MftC-like"/>
</dbReference>
<accession>A0A0F9BUA0</accession>
<feature type="non-terminal residue" evidence="1">
    <location>
        <position position="1"/>
    </location>
</feature>
<proteinExistence type="predicted"/>
<dbReference type="Gene3D" id="3.20.20.70">
    <property type="entry name" value="Aldolase class I"/>
    <property type="match status" value="1"/>
</dbReference>
<comment type="caution">
    <text evidence="1">The sequence shown here is derived from an EMBL/GenBank/DDBJ whole genome shotgun (WGS) entry which is preliminary data.</text>
</comment>
<evidence type="ECO:0008006" key="2">
    <source>
        <dbReference type="Google" id="ProtNLM"/>
    </source>
</evidence>
<dbReference type="EMBL" id="LAZR01047533">
    <property type="protein sequence ID" value="KKK93999.1"/>
    <property type="molecule type" value="Genomic_DNA"/>
</dbReference>
<dbReference type="PANTHER" id="PTHR11228:SF7">
    <property type="entry name" value="PQQA PEPTIDE CYCLASE"/>
    <property type="match status" value="1"/>
</dbReference>
<sequence>GLEVAMVTNGSQFHDGFLRENLINCRWVGISLDASNREEFTKIRGVDMFDETIEGIRRLVTLKKERNGTVDIAIKVLVLPENIQSLYKICLLAKSIGVDDFHLRPVDLERKDYRMAQRLNLDMEKIKEEFARCHEEETDDFKVYTVVHKYDEAFHVKHDFDKCLASPLVIQACTDGNCYVCVDHRMGGRFKVGSMDDLSWWGSDKHRELVQGIDPKTECSRCTWSEYNTQVEVIQSDRMCLSFP</sequence>
<dbReference type="SUPFAM" id="SSF102114">
    <property type="entry name" value="Radical SAM enzymes"/>
    <property type="match status" value="1"/>
</dbReference>
<evidence type="ECO:0000313" key="1">
    <source>
        <dbReference type="EMBL" id="KKK93999.1"/>
    </source>
</evidence>
<gene>
    <name evidence="1" type="ORF">LCGC14_2687270</name>
</gene>
<dbReference type="InterPro" id="IPR058240">
    <property type="entry name" value="rSAM_sf"/>
</dbReference>
<organism evidence="1">
    <name type="scientific">marine sediment metagenome</name>
    <dbReference type="NCBI Taxonomy" id="412755"/>
    <lineage>
        <taxon>unclassified sequences</taxon>
        <taxon>metagenomes</taxon>
        <taxon>ecological metagenomes</taxon>
    </lineage>
</organism>
<dbReference type="CDD" id="cd01335">
    <property type="entry name" value="Radical_SAM"/>
    <property type="match status" value="1"/>
</dbReference>
<reference evidence="1" key="1">
    <citation type="journal article" date="2015" name="Nature">
        <title>Complex archaea that bridge the gap between prokaryotes and eukaryotes.</title>
        <authorList>
            <person name="Spang A."/>
            <person name="Saw J.H."/>
            <person name="Jorgensen S.L."/>
            <person name="Zaremba-Niedzwiedzka K."/>
            <person name="Martijn J."/>
            <person name="Lind A.E."/>
            <person name="van Eijk R."/>
            <person name="Schleper C."/>
            <person name="Guy L."/>
            <person name="Ettema T.J."/>
        </authorList>
    </citation>
    <scope>NUCLEOTIDE SEQUENCE</scope>
</reference>
<dbReference type="InterPro" id="IPR013785">
    <property type="entry name" value="Aldolase_TIM"/>
</dbReference>
<dbReference type="PANTHER" id="PTHR11228">
    <property type="entry name" value="RADICAL SAM DOMAIN PROTEIN"/>
    <property type="match status" value="1"/>
</dbReference>